<organism evidence="3 4">
    <name type="scientific">Streptomyces fradiae ATCC 10745 = DSM 40063</name>
    <dbReference type="NCBI Taxonomy" id="1319510"/>
    <lineage>
        <taxon>Bacteria</taxon>
        <taxon>Bacillati</taxon>
        <taxon>Actinomycetota</taxon>
        <taxon>Actinomycetes</taxon>
        <taxon>Kitasatosporales</taxon>
        <taxon>Streptomycetaceae</taxon>
        <taxon>Streptomyces</taxon>
    </lineage>
</organism>
<sequence>MTSTTVAAATAVPGTTTAPAGPAAAGSTGVAPATDGTTKVAPAPADPAATDEDLAAQPIGYWSHVVHKAVIRRLRDAMADLDLTQPLWWTLNRLAAAGPGGASREELAAGLVALADDPDEIPRIPARLAYRGWTTEDEGGVLRLTGEGAAAHARTRALVTDVRARLHEGVTDEEYAAALRVLRRIARNAEAGDGGA</sequence>
<evidence type="ECO:0008006" key="6">
    <source>
        <dbReference type="Google" id="ProtNLM"/>
    </source>
</evidence>
<evidence type="ECO:0000313" key="4">
    <source>
        <dbReference type="Proteomes" id="UP000194318"/>
    </source>
</evidence>
<feature type="compositionally biased region" description="Low complexity" evidence="1">
    <location>
        <begin position="1"/>
        <end position="34"/>
    </location>
</feature>
<dbReference type="EMBL" id="MIFZ01000035">
    <property type="protein sequence ID" value="OSY54025.1"/>
    <property type="molecule type" value="Genomic_DNA"/>
</dbReference>
<comment type="caution">
    <text evidence="3">The sequence shown here is derived from an EMBL/GenBank/DDBJ whole genome shotgun (WGS) entry which is preliminary data.</text>
</comment>
<dbReference type="RefSeq" id="WP_223844392.1">
    <property type="nucleotide sequence ID" value="NZ_ASYR01000007.1"/>
</dbReference>
<proteinExistence type="predicted"/>
<dbReference type="InterPro" id="IPR036390">
    <property type="entry name" value="WH_DNA-bd_sf"/>
</dbReference>
<name>A0A1Y2P2I8_STRFR</name>
<evidence type="ECO:0000256" key="1">
    <source>
        <dbReference type="SAM" id="MobiDB-lite"/>
    </source>
</evidence>
<dbReference type="AlphaFoldDB" id="A0A1Y2P2I8"/>
<accession>A0A1Y2P2I8</accession>
<keyword evidence="5" id="KW-1185">Reference proteome</keyword>
<dbReference type="GeneID" id="91404886"/>
<dbReference type="Gene3D" id="1.10.10.10">
    <property type="entry name" value="Winged helix-like DNA-binding domain superfamily/Winged helix DNA-binding domain"/>
    <property type="match status" value="1"/>
</dbReference>
<evidence type="ECO:0000313" key="3">
    <source>
        <dbReference type="EMBL" id="OSY54025.1"/>
    </source>
</evidence>
<dbReference type="Proteomes" id="UP000731519">
    <property type="component" value="Unassembled WGS sequence"/>
</dbReference>
<reference evidence="2 5" key="1">
    <citation type="submission" date="2013-05" db="EMBL/GenBank/DDBJ databases">
        <title>Genome Sequence of Streptomyces fradiae.</title>
        <authorList>
            <person name="Kirby R."/>
        </authorList>
    </citation>
    <scope>NUCLEOTIDE SEQUENCE [LARGE SCALE GENOMIC DNA]</scope>
    <source>
        <strain evidence="2 5">ATCC 10745</strain>
    </source>
</reference>
<dbReference type="Proteomes" id="UP000194318">
    <property type="component" value="Unassembled WGS sequence"/>
</dbReference>
<protein>
    <recommendedName>
        <fullName evidence="6">MarR family protein</fullName>
    </recommendedName>
</protein>
<reference evidence="3 4" key="2">
    <citation type="submission" date="2016-09" db="EMBL/GenBank/DDBJ databases">
        <title>Streptomyces fradiae DSM40063, a candidate organism with high potential of specific P450 cytochromes.</title>
        <authorList>
            <person name="Grumaz C."/>
            <person name="Vainshtein Y."/>
            <person name="Kirstahler P."/>
            <person name="Sohn K."/>
        </authorList>
    </citation>
    <scope>NUCLEOTIDE SEQUENCE [LARGE SCALE GENOMIC DNA]</scope>
    <source>
        <strain evidence="3 4">DSM 40063</strain>
    </source>
</reference>
<dbReference type="EMBL" id="ASYR01000007">
    <property type="protein sequence ID" value="KAF0650618.1"/>
    <property type="molecule type" value="Genomic_DNA"/>
</dbReference>
<evidence type="ECO:0000313" key="2">
    <source>
        <dbReference type="EMBL" id="KAF0650618.1"/>
    </source>
</evidence>
<dbReference type="SUPFAM" id="SSF46785">
    <property type="entry name" value="Winged helix' DNA-binding domain"/>
    <property type="match status" value="1"/>
</dbReference>
<dbReference type="InterPro" id="IPR036388">
    <property type="entry name" value="WH-like_DNA-bd_sf"/>
</dbReference>
<evidence type="ECO:0000313" key="5">
    <source>
        <dbReference type="Proteomes" id="UP000731519"/>
    </source>
</evidence>
<gene>
    <name evidence="3" type="ORF">BG846_00303</name>
    <name evidence="2" type="ORF">K701_06360</name>
</gene>
<feature type="region of interest" description="Disordered" evidence="1">
    <location>
        <begin position="1"/>
        <end position="49"/>
    </location>
</feature>